<keyword evidence="1 3" id="KW-0378">Hydrolase</keyword>
<dbReference type="Proteomes" id="UP001150879">
    <property type="component" value="Unassembled WGS sequence"/>
</dbReference>
<dbReference type="GO" id="GO:0034354">
    <property type="term" value="P:'de novo' NAD+ biosynthetic process from L-tryptophan"/>
    <property type="evidence" value="ECO:0007669"/>
    <property type="project" value="UniProtKB-UniRule"/>
</dbReference>
<feature type="domain" description="AB hydrolase-1" evidence="4">
    <location>
        <begin position="49"/>
        <end position="276"/>
    </location>
</feature>
<dbReference type="SUPFAM" id="SSF53474">
    <property type="entry name" value="alpha/beta-Hydrolases"/>
    <property type="match status" value="1"/>
</dbReference>
<comment type="catalytic activity">
    <reaction evidence="3">
        <text>N-formyl-L-kynurenine + H2O = L-kynurenine + formate + H(+)</text>
        <dbReference type="Rhea" id="RHEA:13009"/>
        <dbReference type="ChEBI" id="CHEBI:15377"/>
        <dbReference type="ChEBI" id="CHEBI:15378"/>
        <dbReference type="ChEBI" id="CHEBI:15740"/>
        <dbReference type="ChEBI" id="CHEBI:57959"/>
        <dbReference type="ChEBI" id="CHEBI:58629"/>
        <dbReference type="EC" id="3.5.1.9"/>
    </reaction>
</comment>
<feature type="short sequence motif" description="HGGXW" evidence="3">
    <location>
        <begin position="53"/>
        <end position="57"/>
    </location>
</feature>
<dbReference type="InterPro" id="IPR050300">
    <property type="entry name" value="GDXG_lipolytic_enzyme"/>
</dbReference>
<reference evidence="5" key="2">
    <citation type="journal article" date="2023" name="IMA Fungus">
        <title>Comparative genomic study of the Penicillium genus elucidates a diverse pangenome and 15 lateral gene transfer events.</title>
        <authorList>
            <person name="Petersen C."/>
            <person name="Sorensen T."/>
            <person name="Nielsen M.R."/>
            <person name="Sondergaard T.E."/>
            <person name="Sorensen J.L."/>
            <person name="Fitzpatrick D.A."/>
            <person name="Frisvad J.C."/>
            <person name="Nielsen K.L."/>
        </authorList>
    </citation>
    <scope>NUCLEOTIDE SEQUENCE</scope>
    <source>
        <strain evidence="5">IBT 16849</strain>
    </source>
</reference>
<dbReference type="InterPro" id="IPR027519">
    <property type="entry name" value="KFase_ver/fungi-typ"/>
</dbReference>
<dbReference type="EC" id="3.5.1.9" evidence="3"/>
<dbReference type="GO" id="GO:0004061">
    <property type="term" value="F:arylformamidase activity"/>
    <property type="evidence" value="ECO:0007669"/>
    <property type="project" value="UniProtKB-UniRule"/>
</dbReference>
<dbReference type="PANTHER" id="PTHR48081">
    <property type="entry name" value="AB HYDROLASE SUPERFAMILY PROTEIN C4A8.06C"/>
    <property type="match status" value="1"/>
</dbReference>
<comment type="similarity">
    <text evidence="3">Belongs to the kynurenine formamidase family.</text>
</comment>
<evidence type="ECO:0000256" key="1">
    <source>
        <dbReference type="ARBA" id="ARBA00022801"/>
    </source>
</evidence>
<organism evidence="5 6">
    <name type="scientific">Penicillium cf. griseofulvum</name>
    <dbReference type="NCBI Taxonomy" id="2972120"/>
    <lineage>
        <taxon>Eukaryota</taxon>
        <taxon>Fungi</taxon>
        <taxon>Dikarya</taxon>
        <taxon>Ascomycota</taxon>
        <taxon>Pezizomycotina</taxon>
        <taxon>Eurotiomycetes</taxon>
        <taxon>Eurotiomycetidae</taxon>
        <taxon>Eurotiales</taxon>
        <taxon>Aspergillaceae</taxon>
        <taxon>Penicillium</taxon>
    </lineage>
</organism>
<dbReference type="PANTHER" id="PTHR48081:SF33">
    <property type="entry name" value="KYNURENINE FORMAMIDASE"/>
    <property type="match status" value="1"/>
</dbReference>
<feature type="active site" evidence="3">
    <location>
        <position position="312"/>
    </location>
</feature>
<feature type="active site" description="Nucleophile" evidence="3">
    <location>
        <position position="143"/>
    </location>
</feature>
<dbReference type="EMBL" id="JAPQKP010000006">
    <property type="protein sequence ID" value="KAJ5185681.1"/>
    <property type="molecule type" value="Genomic_DNA"/>
</dbReference>
<dbReference type="GO" id="GO:0017000">
    <property type="term" value="P:antibiotic biosynthetic process"/>
    <property type="evidence" value="ECO:0007669"/>
    <property type="project" value="UniProtKB-ARBA"/>
</dbReference>
<sequence length="340" mass="36671">MSHFPINQDGPPQGTMSDSIVRTVTYGQVHNLQSIAVTTLPPRKDGYWVIFIHGGAWRDPVVTSESFGATESILREKGLPISGFASISYRLSAHPNHPQDPNTAPKDFQDAKHPDHIRDVEAALALLQNTYGFGTRYILVGHSCGATLAFQAVMGAVSGHREQASPGSTGKPDTSVGFVSASPGPLPPALTAQPTAIVGVAGIYDLRRLRDTHADISAYQEFIEGAFGMDEVLWDGVSPAQMAGSRGVDCGWKSGRLAVLAYSQDDELVDASQTEVMKEALGNWEKTEAQIPKQELLHGDRRVRVLSISGAHDEAWENGEQLARAVTFAFEQLQEMGLAP</sequence>
<keyword evidence="6" id="KW-1185">Reference proteome</keyword>
<evidence type="ECO:0000313" key="5">
    <source>
        <dbReference type="EMBL" id="KAJ5185681.1"/>
    </source>
</evidence>
<dbReference type="Pfam" id="PF12697">
    <property type="entry name" value="Abhydrolase_6"/>
    <property type="match status" value="1"/>
</dbReference>
<comment type="subunit">
    <text evidence="3">Homodimer.</text>
</comment>
<dbReference type="GO" id="GO:0019441">
    <property type="term" value="P:L-tryptophan catabolic process to kynurenine"/>
    <property type="evidence" value="ECO:0007669"/>
    <property type="project" value="UniProtKB-UniRule"/>
</dbReference>
<evidence type="ECO:0000256" key="3">
    <source>
        <dbReference type="HAMAP-Rule" id="MF_03014"/>
    </source>
</evidence>
<comment type="caution">
    <text evidence="5">The sequence shown here is derived from an EMBL/GenBank/DDBJ whole genome shotgun (WGS) entry which is preliminary data.</text>
</comment>
<gene>
    <name evidence="5" type="ORF">N7472_010521</name>
</gene>
<dbReference type="HAMAP" id="MF_03014">
    <property type="entry name" value="KFase"/>
    <property type="match status" value="1"/>
</dbReference>
<comment type="function">
    <text evidence="3">Catalyzes the hydrolysis of N-formyl-L-kynurenine to L-kynurenine, the second step in the kynurenine pathway of tryptophan degradation. Kynurenine may be further oxidized to nicotinic acid, NAD(H) and NADP(H). Required for elimination of toxic metabolites.</text>
</comment>
<proteinExistence type="inferred from homology"/>
<evidence type="ECO:0000313" key="6">
    <source>
        <dbReference type="Proteomes" id="UP001150879"/>
    </source>
</evidence>
<feature type="active site" evidence="3">
    <location>
        <position position="266"/>
    </location>
</feature>
<dbReference type="InterPro" id="IPR000073">
    <property type="entry name" value="AB_hydrolase_1"/>
</dbReference>
<reference evidence="5" key="1">
    <citation type="submission" date="2022-11" db="EMBL/GenBank/DDBJ databases">
        <authorList>
            <person name="Petersen C."/>
        </authorList>
    </citation>
    <scope>NUCLEOTIDE SEQUENCE</scope>
    <source>
        <strain evidence="5">IBT 16849</strain>
    </source>
</reference>
<protein>
    <recommendedName>
        <fullName evidence="3">Kynurenine formamidase</fullName>
        <shortName evidence="3">KFA</shortName>
        <shortName evidence="3">KFase</shortName>
        <ecNumber evidence="3">3.5.1.9</ecNumber>
    </recommendedName>
    <alternativeName>
        <fullName evidence="3">Arylformamidase</fullName>
    </alternativeName>
    <alternativeName>
        <fullName evidence="3">N-formylkynurenine formamidase</fullName>
        <shortName evidence="3">FKF</shortName>
    </alternativeName>
</protein>
<accession>A0A9W9M137</accession>
<name>A0A9W9M137_9EURO</name>
<comment type="domain">
    <text evidence="3">The main chain amide nitrogen atoms of the second glycine and its adjacent residue in the HGGXW motif define the oxyanion hole, and stabilize the oxyanion that forms during the nucleophilic attack by the catalytic serine during substrate cleavage.</text>
</comment>
<dbReference type="AlphaFoldDB" id="A0A9W9M137"/>
<comment type="pathway">
    <text evidence="3">Amino-acid degradation; L-tryptophan degradation via kynurenine pathway; L-kynurenine from L-tryptophan: step 2/2.</text>
</comment>
<dbReference type="GO" id="GO:0072330">
    <property type="term" value="P:monocarboxylic acid biosynthetic process"/>
    <property type="evidence" value="ECO:0007669"/>
    <property type="project" value="UniProtKB-ARBA"/>
</dbReference>
<dbReference type="InterPro" id="IPR029058">
    <property type="entry name" value="AB_hydrolase_fold"/>
</dbReference>
<dbReference type="Gene3D" id="3.40.50.1820">
    <property type="entry name" value="alpha/beta hydrolase"/>
    <property type="match status" value="1"/>
</dbReference>
<keyword evidence="2 3" id="KW-0823">Tryptophan catabolism</keyword>
<evidence type="ECO:0000259" key="4">
    <source>
        <dbReference type="Pfam" id="PF12697"/>
    </source>
</evidence>
<evidence type="ECO:0000256" key="2">
    <source>
        <dbReference type="ARBA" id="ARBA00023079"/>
    </source>
</evidence>